<keyword evidence="4" id="KW-1185">Reference proteome</keyword>
<name>A0A1I7CT93_9ENTR</name>
<accession>A0A1I7CT93</accession>
<keyword evidence="3" id="KW-0378">Hydrolase</keyword>
<keyword evidence="3" id="KW-0255">Endonuclease</keyword>
<dbReference type="InterPro" id="IPR051396">
    <property type="entry name" value="Bact_Antivir_Def_Nuclease"/>
</dbReference>
<evidence type="ECO:0000259" key="2">
    <source>
        <dbReference type="Pfam" id="PF20469"/>
    </source>
</evidence>
<organism evidence="3 4">
    <name type="scientific">Kosakonia arachidis</name>
    <dbReference type="NCBI Taxonomy" id="551989"/>
    <lineage>
        <taxon>Bacteria</taxon>
        <taxon>Pseudomonadati</taxon>
        <taxon>Pseudomonadota</taxon>
        <taxon>Gammaproteobacteria</taxon>
        <taxon>Enterobacterales</taxon>
        <taxon>Enterobacteriaceae</taxon>
        <taxon>Kosakonia</taxon>
    </lineage>
</organism>
<evidence type="ECO:0000259" key="1">
    <source>
        <dbReference type="Pfam" id="PF13175"/>
    </source>
</evidence>
<dbReference type="RefSeq" id="WP_090122802.1">
    <property type="nucleotide sequence ID" value="NZ_CP045300.1"/>
</dbReference>
<proteinExistence type="predicted"/>
<dbReference type="Gene3D" id="3.40.50.300">
    <property type="entry name" value="P-loop containing nucleotide triphosphate hydrolases"/>
    <property type="match status" value="1"/>
</dbReference>
<keyword evidence="3" id="KW-0540">Nuclease</keyword>
<dbReference type="PANTHER" id="PTHR43581">
    <property type="entry name" value="ATP/GTP PHOSPHATASE"/>
    <property type="match status" value="1"/>
</dbReference>
<dbReference type="SUPFAM" id="SSF52540">
    <property type="entry name" value="P-loop containing nucleoside triphosphate hydrolases"/>
    <property type="match status" value="1"/>
</dbReference>
<dbReference type="EMBL" id="FPAU01000004">
    <property type="protein sequence ID" value="SFU02599.1"/>
    <property type="molecule type" value="Genomic_DNA"/>
</dbReference>
<dbReference type="Pfam" id="PF20469">
    <property type="entry name" value="OLD-like_TOPRIM"/>
    <property type="match status" value="1"/>
</dbReference>
<dbReference type="InterPro" id="IPR027417">
    <property type="entry name" value="P-loop_NTPase"/>
</dbReference>
<dbReference type="InterPro" id="IPR041685">
    <property type="entry name" value="AAA_GajA/Old/RecF-like"/>
</dbReference>
<dbReference type="Proteomes" id="UP000199187">
    <property type="component" value="Unassembled WGS sequence"/>
</dbReference>
<dbReference type="Pfam" id="PF13175">
    <property type="entry name" value="AAA_15"/>
    <property type="match status" value="1"/>
</dbReference>
<feature type="domain" description="Endonuclease GajA/Old nuclease/RecF-like AAA" evidence="1">
    <location>
        <begin position="1"/>
        <end position="396"/>
    </location>
</feature>
<feature type="domain" description="OLD protein-like TOPRIM" evidence="2">
    <location>
        <begin position="455"/>
        <end position="518"/>
    </location>
</feature>
<gene>
    <name evidence="3" type="ORF">SAMN05192562_10413</name>
</gene>
<sequence length="708" mass="81341">MYLKSIKINNFRKFGSKDNLIGFVKANSGDNNEAPVASSTTLIVGKNNAGKTTITKALEFIVDEGDKLVGSYFNFDYLNGLLNKYIEGDYSETPELSFILEVILDNRDQDLATNFGEFITISDSEDVKKTQSAIVKIFYEVKDKDLFEVDIKKGIDFLTLKKKDRVSKFKYLVDKISETQFRRVVKGLNGKGEKNIRLKDIIDLKVISASNNIHDKRLLAKSFNKIIRYMYEVNDRSLQSINSLVEKNNSRLTGKIRRNHQKGIQSVLEKIVSENALAFSLRADLTFDKLMTDLVTYEYIDGEHHVPEGQFGLGYTNLINILSEIIDFSYRCKYMKKQSKVQVLCIEEPELFMHPQMQVNFIRHIEEALFAILKLSSRDFANLKTQIVITTHSSHILNSVIQESCSLDEVNYTYPENGLSKNIIIKDSDIAMGKSEKDYFQFIKKHIKHQVPELFFSDAIILVEGITEERLVNFFIEKDVSLRRKKISVFRIDGAHGSVYIKLLNALRIPSLIITDIDFQREKESLYKEVEVQENKKIKIPLYPQLDKIDETTLTTNKTLTFIHGSSKVNTFNEYFIKENVRVSYQIEPVELYASGTLLSKCYATSFEEALILENYSNPLFKEILKTVIPSVMDELLGGDNVDENVLFKNSYRLQKNLSESKSKFSNSIIYSLVNSAESSEHQLLIPKYIKEGIDWLSNYKFADEVEL</sequence>
<reference evidence="4" key="1">
    <citation type="submission" date="2016-10" db="EMBL/GenBank/DDBJ databases">
        <authorList>
            <person name="Varghese N."/>
            <person name="Submissions S."/>
        </authorList>
    </citation>
    <scope>NUCLEOTIDE SEQUENCE [LARGE SCALE GENOMIC DNA]</scope>
    <source>
        <strain evidence="4">Ah-143</strain>
    </source>
</reference>
<evidence type="ECO:0000313" key="3">
    <source>
        <dbReference type="EMBL" id="SFU02599.1"/>
    </source>
</evidence>
<dbReference type="PANTHER" id="PTHR43581:SF4">
    <property type="entry name" value="ATP_GTP PHOSPHATASE"/>
    <property type="match status" value="1"/>
</dbReference>
<dbReference type="AlphaFoldDB" id="A0A1I7CT93"/>
<protein>
    <submittedName>
        <fullName evidence="3">Predicted ATP-dependent endonuclease of the OLD family, contains P-loop ATPase and TOPRIM domains</fullName>
    </submittedName>
</protein>
<dbReference type="OrthoDB" id="3322489at2"/>
<dbReference type="CDD" id="cd01026">
    <property type="entry name" value="TOPRIM_OLD"/>
    <property type="match status" value="1"/>
</dbReference>
<dbReference type="GO" id="GO:0004519">
    <property type="term" value="F:endonuclease activity"/>
    <property type="evidence" value="ECO:0007669"/>
    <property type="project" value="UniProtKB-KW"/>
</dbReference>
<evidence type="ECO:0000313" key="4">
    <source>
        <dbReference type="Proteomes" id="UP000199187"/>
    </source>
</evidence>
<dbReference type="InterPro" id="IPR034139">
    <property type="entry name" value="TOPRIM_OLD"/>
</dbReference>